<dbReference type="RefSeq" id="WP_072903837.1">
    <property type="nucleotide sequence ID" value="NZ_FRAD01000015.1"/>
</dbReference>
<sequence>MIDFHSHIVYGVDDGADDENIAIEMIKIASCSGTKKIVATPHFKMGKFYVSRETINKKVKYLKDESKNRGINIEIYAGQEVYYSEDLLEYYRQGEIDTIENTRYMLIELPMGEFSTEDVINNIYELQIKGIVPILAHPERYKTFINSPTLINRFIEEGFLFQLNVGSAVGDFGGKVKKTAETFIKNGIYSVFGSDAHHVDYRNTDMTRGVEVIEKINPKYLPKLRRNGEKILRDELVGFSGNLIKKRNKFLSLLFP</sequence>
<dbReference type="GO" id="GO:0004725">
    <property type="term" value="F:protein tyrosine phosphatase activity"/>
    <property type="evidence" value="ECO:0007669"/>
    <property type="project" value="UniProtKB-EC"/>
</dbReference>
<keyword evidence="4" id="KW-0904">Protein phosphatase</keyword>
<accession>A0A1M6Q2W6</accession>
<protein>
    <recommendedName>
        <fullName evidence="2">protein-tyrosine-phosphatase</fullName>
        <ecNumber evidence="2">3.1.3.48</ecNumber>
    </recommendedName>
</protein>
<dbReference type="AlphaFoldDB" id="A0A1M6Q2W6"/>
<dbReference type="GO" id="GO:0030145">
    <property type="term" value="F:manganese ion binding"/>
    <property type="evidence" value="ECO:0007669"/>
    <property type="project" value="InterPro"/>
</dbReference>
<evidence type="ECO:0000256" key="2">
    <source>
        <dbReference type="ARBA" id="ARBA00013064"/>
    </source>
</evidence>
<dbReference type="EMBL" id="FRAD01000015">
    <property type="protein sequence ID" value="SHK14575.1"/>
    <property type="molecule type" value="Genomic_DNA"/>
</dbReference>
<evidence type="ECO:0000256" key="3">
    <source>
        <dbReference type="ARBA" id="ARBA00022801"/>
    </source>
</evidence>
<keyword evidence="3" id="KW-0378">Hydrolase</keyword>
<dbReference type="PANTHER" id="PTHR39181:SF1">
    <property type="entry name" value="TYROSINE-PROTEIN PHOSPHATASE YWQE"/>
    <property type="match status" value="1"/>
</dbReference>
<dbReference type="OrthoDB" id="9788539at2"/>
<proteinExistence type="inferred from homology"/>
<evidence type="ECO:0000256" key="1">
    <source>
        <dbReference type="ARBA" id="ARBA00005750"/>
    </source>
</evidence>
<dbReference type="Pfam" id="PF19567">
    <property type="entry name" value="CpsB_CapC"/>
    <property type="match status" value="1"/>
</dbReference>
<dbReference type="Gene3D" id="3.20.20.140">
    <property type="entry name" value="Metal-dependent hydrolases"/>
    <property type="match status" value="1"/>
</dbReference>
<dbReference type="PANTHER" id="PTHR39181">
    <property type="entry name" value="TYROSINE-PROTEIN PHOSPHATASE YWQE"/>
    <property type="match status" value="1"/>
</dbReference>
<evidence type="ECO:0000256" key="5">
    <source>
        <dbReference type="ARBA" id="ARBA00051722"/>
    </source>
</evidence>
<dbReference type="SUPFAM" id="SSF89550">
    <property type="entry name" value="PHP domain-like"/>
    <property type="match status" value="1"/>
</dbReference>
<dbReference type="Proteomes" id="UP000183952">
    <property type="component" value="Unassembled WGS sequence"/>
</dbReference>
<dbReference type="PIRSF" id="PIRSF016557">
    <property type="entry name" value="Caps_synth_CpsB"/>
    <property type="match status" value="1"/>
</dbReference>
<name>A0A1M6Q2W6_9CLOT</name>
<evidence type="ECO:0000313" key="6">
    <source>
        <dbReference type="EMBL" id="SHK14575.1"/>
    </source>
</evidence>
<evidence type="ECO:0000256" key="4">
    <source>
        <dbReference type="ARBA" id="ARBA00022912"/>
    </source>
</evidence>
<dbReference type="EC" id="3.1.3.48" evidence="2"/>
<keyword evidence="7" id="KW-1185">Reference proteome</keyword>
<evidence type="ECO:0000313" key="7">
    <source>
        <dbReference type="Proteomes" id="UP000183952"/>
    </source>
</evidence>
<dbReference type="InterPro" id="IPR016195">
    <property type="entry name" value="Pol/histidinol_Pase-like"/>
</dbReference>
<comment type="catalytic activity">
    <reaction evidence="5">
        <text>O-phospho-L-tyrosyl-[protein] + H2O = L-tyrosyl-[protein] + phosphate</text>
        <dbReference type="Rhea" id="RHEA:10684"/>
        <dbReference type="Rhea" id="RHEA-COMP:10136"/>
        <dbReference type="Rhea" id="RHEA-COMP:20101"/>
        <dbReference type="ChEBI" id="CHEBI:15377"/>
        <dbReference type="ChEBI" id="CHEBI:43474"/>
        <dbReference type="ChEBI" id="CHEBI:46858"/>
        <dbReference type="ChEBI" id="CHEBI:61978"/>
        <dbReference type="EC" id="3.1.3.48"/>
    </reaction>
</comment>
<comment type="similarity">
    <text evidence="1">Belongs to the metallo-dependent hydrolases superfamily. CpsB/CapC family.</text>
</comment>
<gene>
    <name evidence="6" type="ORF">SAMN02745248_01877</name>
</gene>
<dbReference type="InterPro" id="IPR016667">
    <property type="entry name" value="Caps_polysacc_synth_CpsB/CapC"/>
</dbReference>
<organism evidence="6 7">
    <name type="scientific">Hathewaya proteolytica DSM 3090</name>
    <dbReference type="NCBI Taxonomy" id="1121331"/>
    <lineage>
        <taxon>Bacteria</taxon>
        <taxon>Bacillati</taxon>
        <taxon>Bacillota</taxon>
        <taxon>Clostridia</taxon>
        <taxon>Eubacteriales</taxon>
        <taxon>Clostridiaceae</taxon>
        <taxon>Hathewaya</taxon>
    </lineage>
</organism>
<dbReference type="STRING" id="1121331.SAMN02745248_01877"/>
<reference evidence="6 7" key="1">
    <citation type="submission" date="2016-11" db="EMBL/GenBank/DDBJ databases">
        <authorList>
            <person name="Jaros S."/>
            <person name="Januszkiewicz K."/>
            <person name="Wedrychowicz H."/>
        </authorList>
    </citation>
    <scope>NUCLEOTIDE SEQUENCE [LARGE SCALE GENOMIC DNA]</scope>
    <source>
        <strain evidence="6 7">DSM 3090</strain>
    </source>
</reference>